<dbReference type="InterPro" id="IPR044528">
    <property type="entry name" value="POD-like_MBL-fold"/>
</dbReference>
<reference evidence="3" key="3">
    <citation type="submission" date="2021-08" db="EMBL/GenBank/DDBJ databases">
        <authorList>
            <person name="de Jong S."/>
            <person name="van den Broek M."/>
            <person name="Merkel A."/>
            <person name="de la Torre Cortes P."/>
            <person name="Kalamorz F."/>
            <person name="Cook G."/>
            <person name="van Loosdrecht M."/>
            <person name="McMillan D."/>
        </authorList>
    </citation>
    <scope>NUCLEOTIDE SEQUENCE</scope>
    <source>
        <strain evidence="3">TA2.A1</strain>
    </source>
</reference>
<dbReference type="InterPro" id="IPR051682">
    <property type="entry name" value="Mito_Persulfide_Diox"/>
</dbReference>
<dbReference type="eggNOG" id="COG0491">
    <property type="taxonomic scope" value="Bacteria"/>
</dbReference>
<evidence type="ECO:0000259" key="1">
    <source>
        <dbReference type="PROSITE" id="PS50206"/>
    </source>
</evidence>
<dbReference type="InterPro" id="IPR001279">
    <property type="entry name" value="Metallo-B-lactamas"/>
</dbReference>
<dbReference type="Gene3D" id="3.40.250.10">
    <property type="entry name" value="Rhodanese-like domain"/>
    <property type="match status" value="1"/>
</dbReference>
<dbReference type="GO" id="GO:0006749">
    <property type="term" value="P:glutathione metabolic process"/>
    <property type="evidence" value="ECO:0007669"/>
    <property type="project" value="InterPro"/>
</dbReference>
<dbReference type="CDD" id="cd07724">
    <property type="entry name" value="POD-like_MBL-fold"/>
    <property type="match status" value="1"/>
</dbReference>
<dbReference type="EMBL" id="CP082237">
    <property type="protein sequence ID" value="QZT32907.1"/>
    <property type="molecule type" value="Genomic_DNA"/>
</dbReference>
<evidence type="ECO:0000313" key="3">
    <source>
        <dbReference type="EMBL" id="QZT32907.1"/>
    </source>
</evidence>
<dbReference type="GO" id="GO:0050313">
    <property type="term" value="F:sulfur dioxygenase activity"/>
    <property type="evidence" value="ECO:0007669"/>
    <property type="project" value="InterPro"/>
</dbReference>
<dbReference type="EMBL" id="AFCE01000151">
    <property type="protein sequence ID" value="EGL82345.1"/>
    <property type="molecule type" value="Genomic_DNA"/>
</dbReference>
<dbReference type="SUPFAM" id="SSF52821">
    <property type="entry name" value="Rhodanese/Cell cycle control phosphatase"/>
    <property type="match status" value="1"/>
</dbReference>
<dbReference type="SUPFAM" id="SSF56281">
    <property type="entry name" value="Metallo-hydrolase/oxidoreductase"/>
    <property type="match status" value="1"/>
</dbReference>
<protein>
    <submittedName>
        <fullName evidence="3">MBL fold metallo-hydrolase</fullName>
    </submittedName>
    <submittedName>
        <fullName evidence="2">Rhodanese-like protein</fullName>
    </submittedName>
</protein>
<evidence type="ECO:0000313" key="4">
    <source>
        <dbReference type="Proteomes" id="UP000010716"/>
    </source>
</evidence>
<dbReference type="PROSITE" id="PS50206">
    <property type="entry name" value="RHODANESE_3"/>
    <property type="match status" value="1"/>
</dbReference>
<feature type="domain" description="Rhodanese" evidence="1">
    <location>
        <begin position="17"/>
        <end position="105"/>
    </location>
</feature>
<reference evidence="2 4" key="1">
    <citation type="journal article" date="2011" name="J. Bacteriol.">
        <title>Draft genome sequence of the thermoalkaliphilic Caldalkalibacillus thermarum strain TA2.A1.</title>
        <authorList>
            <person name="Kalamorz F."/>
            <person name="Keis S."/>
            <person name="McMillan D.G."/>
            <person name="Olsson K."/>
            <person name="Stanton J.A."/>
            <person name="Stockwell P."/>
            <person name="Black M.A."/>
            <person name="Klingeman D.M."/>
            <person name="Land M.L."/>
            <person name="Han C.S."/>
            <person name="Martin S.L."/>
            <person name="Becher S.A."/>
            <person name="Peddie C.J."/>
            <person name="Morgan H.W."/>
            <person name="Matthies D."/>
            <person name="Preiss L."/>
            <person name="Meier T."/>
            <person name="Brown S.D."/>
            <person name="Cook G.M."/>
        </authorList>
    </citation>
    <scope>NUCLEOTIDE SEQUENCE [LARGE SCALE GENOMIC DNA]</scope>
    <source>
        <strain evidence="2 4">TA2.A1</strain>
    </source>
</reference>
<dbReference type="InterPro" id="IPR036873">
    <property type="entry name" value="Rhodanese-like_dom_sf"/>
</dbReference>
<dbReference type="AlphaFoldDB" id="F5L8K6"/>
<dbReference type="InterPro" id="IPR001763">
    <property type="entry name" value="Rhodanese-like_dom"/>
</dbReference>
<dbReference type="InterPro" id="IPR036866">
    <property type="entry name" value="RibonucZ/Hydroxyglut_hydro"/>
</dbReference>
<dbReference type="RefSeq" id="WP_007505448.1">
    <property type="nucleotide sequence ID" value="NZ_AFCE01000151.1"/>
</dbReference>
<reference evidence="3 5" key="2">
    <citation type="journal article" date="2020" name="Extremophiles">
        <title>Genomic analysis of Caldalkalibacillus thermarum TA2.A1 reveals aerobic alkaliphilic metabolism and evolutionary hallmarks linking alkaliphilic bacteria and plant life.</title>
        <authorList>
            <person name="de Jong S.I."/>
            <person name="van den Broek M.A."/>
            <person name="Merkel A.Y."/>
            <person name="de la Torre Cortes P."/>
            <person name="Kalamorz F."/>
            <person name="Cook G.M."/>
            <person name="van Loosdrecht M.C.M."/>
            <person name="McMillan D.G.G."/>
        </authorList>
    </citation>
    <scope>NUCLEOTIDE SEQUENCE [LARGE SCALE GENOMIC DNA]</scope>
    <source>
        <strain evidence="3 5">TA2.A1</strain>
    </source>
</reference>
<sequence>MSVKSMTAEQVFDQIYNQKEVFILDVRNEEDFNDWKIEGKTVTHVNIPYFDFLDGVDQHLERLPKDQDILVVCAKEGSSKFVAEELAKNGFNTYYLEGGMKAWSTYLFKNKFYEDENMKVYQFIRVGKGCLSYMVISGKEALVVDPARFVQDYMDVANKEGVQITHIVDSHLHADHVSGGPELAKLTGATYYLMKSEGRTALDYEPLENHDRIQFEKVDLQVLAVKTPGHTPGSVSFFVNDKLLFSGDTIFVSGLGRPDLGEKVEEWAQDLYETIYGKISEIADDVLVLPAHYADIKTEMNDNGLIGETLGAIRANNTIMTNATKEEFLGTVTKSASSVKPPNFEDIIALNRGAVEKTEEEITELEIGPNRCAVHHTA</sequence>
<dbReference type="GO" id="GO:0070813">
    <property type="term" value="P:hydrogen sulfide metabolic process"/>
    <property type="evidence" value="ECO:0007669"/>
    <property type="project" value="TreeGrafter"/>
</dbReference>
<keyword evidence="5" id="KW-1185">Reference proteome</keyword>
<gene>
    <name evidence="2" type="ORF">CathTA2_2161</name>
    <name evidence="3" type="ORF">HUR95_11205</name>
</gene>
<dbReference type="Pfam" id="PF00581">
    <property type="entry name" value="Rhodanese"/>
    <property type="match status" value="1"/>
</dbReference>
<evidence type="ECO:0000313" key="5">
    <source>
        <dbReference type="Proteomes" id="UP000825179"/>
    </source>
</evidence>
<evidence type="ECO:0000313" key="2">
    <source>
        <dbReference type="EMBL" id="EGL82345.1"/>
    </source>
</evidence>
<name>F5L8K6_CALTT</name>
<dbReference type="Pfam" id="PF00753">
    <property type="entry name" value="Lactamase_B"/>
    <property type="match status" value="1"/>
</dbReference>
<dbReference type="Proteomes" id="UP000825179">
    <property type="component" value="Chromosome"/>
</dbReference>
<dbReference type="PANTHER" id="PTHR43084">
    <property type="entry name" value="PERSULFIDE DIOXYGENASE ETHE1"/>
    <property type="match status" value="1"/>
</dbReference>
<dbReference type="SMART" id="SM00849">
    <property type="entry name" value="Lactamase_B"/>
    <property type="match status" value="1"/>
</dbReference>
<dbReference type="Gene3D" id="3.60.15.10">
    <property type="entry name" value="Ribonuclease Z/Hydroxyacylglutathione hydrolase-like"/>
    <property type="match status" value="1"/>
</dbReference>
<dbReference type="Proteomes" id="UP000010716">
    <property type="component" value="Unassembled WGS sequence"/>
</dbReference>
<accession>F5L8K6</accession>
<dbReference type="eggNOG" id="COG0607">
    <property type="taxonomic scope" value="Bacteria"/>
</dbReference>
<dbReference type="OrthoDB" id="9784009at2"/>
<proteinExistence type="predicted"/>
<dbReference type="PANTHER" id="PTHR43084:SF7">
    <property type="entry name" value="BETA-LACTAMASE DOMAIN PROTEIN"/>
    <property type="match status" value="1"/>
</dbReference>
<organism evidence="2 4">
    <name type="scientific">Caldalkalibacillus thermarum (strain TA2.A1)</name>
    <dbReference type="NCBI Taxonomy" id="986075"/>
    <lineage>
        <taxon>Bacteria</taxon>
        <taxon>Bacillati</taxon>
        <taxon>Bacillota</taxon>
        <taxon>Bacilli</taxon>
        <taxon>Bacillales</taxon>
        <taxon>Bacillaceae</taxon>
        <taxon>Caldalkalibacillus</taxon>
    </lineage>
</organism>
<dbReference type="FunFam" id="3.40.250.10:FF:000040">
    <property type="entry name" value="Zn-dependent hydroxyacylglutathione hydrolase"/>
    <property type="match status" value="1"/>
</dbReference>
<dbReference type="SMART" id="SM00450">
    <property type="entry name" value="RHOD"/>
    <property type="match status" value="1"/>
</dbReference>
<dbReference type="KEGG" id="cthu:HUR95_11205"/>